<dbReference type="Gene3D" id="2.60.40.10">
    <property type="entry name" value="Immunoglobulins"/>
    <property type="match status" value="1"/>
</dbReference>
<dbReference type="PANTHER" id="PTHR43118">
    <property type="entry name" value="RHAMNOGALACTURONAN LYASE (EUROFUNG)"/>
    <property type="match status" value="1"/>
</dbReference>
<evidence type="ECO:0000259" key="2">
    <source>
        <dbReference type="PROSITE" id="PS51766"/>
    </source>
</evidence>
<dbReference type="CDD" id="cd10318">
    <property type="entry name" value="RGL11"/>
    <property type="match status" value="1"/>
</dbReference>
<dbReference type="EMBL" id="CP002160">
    <property type="protein sequence ID" value="ADL50774.1"/>
    <property type="molecule type" value="Genomic_DNA"/>
</dbReference>
<dbReference type="InterPro" id="IPR034641">
    <property type="entry name" value="RGL11"/>
</dbReference>
<dbReference type="InterPro" id="IPR041624">
    <property type="entry name" value="RGI_lyase"/>
</dbReference>
<dbReference type="GO" id="GO:0004553">
    <property type="term" value="F:hydrolase activity, hydrolyzing O-glycosyl compounds"/>
    <property type="evidence" value="ECO:0007669"/>
    <property type="project" value="InterPro"/>
</dbReference>
<dbReference type="Gene3D" id="1.10.1330.10">
    <property type="entry name" value="Dockerin domain"/>
    <property type="match status" value="1"/>
</dbReference>
<feature type="domain" description="Dockerin" evidence="2">
    <location>
        <begin position="770"/>
        <end position="840"/>
    </location>
</feature>
<accession>D9STT6</accession>
<dbReference type="InterPro" id="IPR018247">
    <property type="entry name" value="EF_Hand_1_Ca_BS"/>
</dbReference>
<dbReference type="Pfam" id="PF00404">
    <property type="entry name" value="Dockerin_1"/>
    <property type="match status" value="1"/>
</dbReference>
<dbReference type="PROSITE" id="PS00018">
    <property type="entry name" value="EF_HAND_1"/>
    <property type="match status" value="1"/>
</dbReference>
<evidence type="ECO:0000313" key="4">
    <source>
        <dbReference type="Proteomes" id="UP000002730"/>
    </source>
</evidence>
<reference evidence="3 4" key="1">
    <citation type="submission" date="2010-08" db="EMBL/GenBank/DDBJ databases">
        <title>Complete sequence of Clostridium cellulovorans 743B.</title>
        <authorList>
            <consortium name="US DOE Joint Genome Institute"/>
            <person name="Lucas S."/>
            <person name="Copeland A."/>
            <person name="Lapidus A."/>
            <person name="Cheng J.-F."/>
            <person name="Bruce D."/>
            <person name="Goodwin L."/>
            <person name="Pitluck S."/>
            <person name="Chertkov O."/>
            <person name="Detter J.C."/>
            <person name="Han C."/>
            <person name="Tapia R."/>
            <person name="Land M."/>
            <person name="Hauser L."/>
            <person name="Chang Y.-J."/>
            <person name="Jeffries C."/>
            <person name="Kyrpides N."/>
            <person name="Ivanova N."/>
            <person name="Mikhailova N."/>
            <person name="Hemme C.L."/>
            <person name="Woyke T."/>
        </authorList>
    </citation>
    <scope>NUCLEOTIDE SEQUENCE [LARGE SCALE GENOMIC DNA]</scope>
    <source>
        <strain evidence="4">ATCC 35296 / DSM 3052 / OCM 3 / 743B</strain>
    </source>
</reference>
<keyword evidence="1" id="KW-0732">Signal</keyword>
<dbReference type="PROSITE" id="PS00448">
    <property type="entry name" value="CLOS_CELLULOSOME_RPT"/>
    <property type="match status" value="1"/>
</dbReference>
<dbReference type="HOGENOM" id="CLU_002616_2_0_9"/>
<organism evidence="3 4">
    <name type="scientific">Clostridium cellulovorans (strain ATCC 35296 / DSM 3052 / OCM 3 / 743B)</name>
    <dbReference type="NCBI Taxonomy" id="573061"/>
    <lineage>
        <taxon>Bacteria</taxon>
        <taxon>Bacillati</taxon>
        <taxon>Bacillota</taxon>
        <taxon>Clostridia</taxon>
        <taxon>Eubacteriales</taxon>
        <taxon>Clostridiaceae</taxon>
        <taxon>Clostridium</taxon>
    </lineage>
</organism>
<dbReference type="CDD" id="cd14256">
    <property type="entry name" value="Dockerin_I"/>
    <property type="match status" value="1"/>
</dbReference>
<dbReference type="KEGG" id="ccb:Clocel_1010"/>
<dbReference type="Proteomes" id="UP000002730">
    <property type="component" value="Chromosome"/>
</dbReference>
<dbReference type="CAZy" id="PL11">
    <property type="family name" value="Polysaccharide Lyase Family 11"/>
</dbReference>
<dbReference type="OrthoDB" id="9802318at2"/>
<dbReference type="RefSeq" id="WP_013291638.1">
    <property type="nucleotide sequence ID" value="NC_014393.1"/>
</dbReference>
<dbReference type="InterPro" id="IPR049366">
    <property type="entry name" value="RGL11_C"/>
</dbReference>
<dbReference type="STRING" id="573061.Clocel_1010"/>
<dbReference type="SUPFAM" id="SSF69318">
    <property type="entry name" value="Integrin alpha N-terminal domain"/>
    <property type="match status" value="1"/>
</dbReference>
<name>D9STT6_CLOC7</name>
<feature type="signal peptide" evidence="1">
    <location>
        <begin position="1"/>
        <end position="21"/>
    </location>
</feature>
<gene>
    <name evidence="3" type="ordered locus">Clocel_1010</name>
</gene>
<dbReference type="PANTHER" id="PTHR43118:SF1">
    <property type="entry name" value="RHAMNOGALACTURONAN LYASE (EUROFUNG)"/>
    <property type="match status" value="1"/>
</dbReference>
<dbReference type="eggNOG" id="COG5492">
    <property type="taxonomic scope" value="Bacteria"/>
</dbReference>
<dbReference type="InterPro" id="IPR013783">
    <property type="entry name" value="Ig-like_fold"/>
</dbReference>
<proteinExistence type="predicted"/>
<dbReference type="InterPro" id="IPR016134">
    <property type="entry name" value="Dockerin_dom"/>
</dbReference>
<evidence type="ECO:0000256" key="1">
    <source>
        <dbReference type="SAM" id="SignalP"/>
    </source>
</evidence>
<keyword evidence="4" id="KW-1185">Reference proteome</keyword>
<protein>
    <submittedName>
        <fullName evidence="3">Dockerin type 1</fullName>
    </submittedName>
</protein>
<dbReference type="InterPro" id="IPR036439">
    <property type="entry name" value="Dockerin_dom_sf"/>
</dbReference>
<dbReference type="PROSITE" id="PS51766">
    <property type="entry name" value="DOCKERIN"/>
    <property type="match status" value="1"/>
</dbReference>
<dbReference type="InterPro" id="IPR002105">
    <property type="entry name" value="Dockerin_1_rpt"/>
</dbReference>
<evidence type="ECO:0000313" key="3">
    <source>
        <dbReference type="EMBL" id="ADL50774.1"/>
    </source>
</evidence>
<dbReference type="Pfam" id="PF18370">
    <property type="entry name" value="RGI_lyase"/>
    <property type="match status" value="1"/>
</dbReference>
<dbReference type="GO" id="GO:0000272">
    <property type="term" value="P:polysaccharide catabolic process"/>
    <property type="evidence" value="ECO:0007669"/>
    <property type="project" value="InterPro"/>
</dbReference>
<feature type="chain" id="PRO_5039350101" evidence="1">
    <location>
        <begin position="22"/>
        <end position="840"/>
    </location>
</feature>
<sequence length="840" mass="90365">MLKKALLSVFMGAAVLLGSIAPQTITTTAATARQMENLDRGVVAVKVSNGVFVSWRVLGTEATNVSYNLYRDSVKVANITGASNYIDASGTTTSKYSVSAVVNGVEQSKSTAVSVLGNNYMQLPLQIPAGGKTPDGVAYTYNANDCSVGDLDGDGQYEIVLKWDPSNSKDNSQKGYTGNVFLDAYEMNGTRLWRIDLGKNIRAGAHYTQFMVYDLNGDGKAEVACKTSDGTKDGVGTVIGNASADYRNSSGYILSGPEYLTIFQGSNGKALNTINYEPGRGTVSSWGDSYGNRVDRFLGCIAYLDGVHPSLVMCRGYYTRAVLVAYDWNGSTLTKRWTFDSNTSGNSGYAGQGNHNLSVADVDSDGKDEIIYGGCTIDDSGKGLYTTGLRHGDALHVSDLDPSRHGLEVWSCHEDTSGNGGIGGSFRDAKTGQVLWSFKAANDTGRACSADVTAAYPGEEVWASGSSLYSSKGENIGNRPGPVNFAIWWDGDELRELLDDTTISKYGGGNLLSVSDCDSNNTTKATPCLQADILGDWREEVIWRTTDNKYLRIYTTTATTSRRIYTLMHDPVYRMGVAWQNVAYNQPPHTGFFLGSGMSTPPTPAIKLVGATTPTNPTAPTTILDGQYIKSLVVKDTNNASDWSIQSNLKVGDPVYGDRTNKFTVIPSKLLGSEWIRTACDSKTYTSDLASFTTKSDVSVYVGIDARISSIPAWLSSWTNTGETLTNDSDVTFNLYKKDFSTNSNVVLGTNSASSSAVNYTAIVVKNTPSSLIYGDVNGDSAVNAIDYAFMKKYLLGTTTSMPSPNWQKVGDLNSDGVINAIDYAYLKKYLLGSITKLPV</sequence>
<dbReference type="AlphaFoldDB" id="D9STT6"/>
<dbReference type="SUPFAM" id="SSF63446">
    <property type="entry name" value="Type I dockerin domain"/>
    <property type="match status" value="1"/>
</dbReference>
<dbReference type="InterPro" id="IPR028994">
    <property type="entry name" value="Integrin_alpha_N"/>
</dbReference>
<dbReference type="eggNOG" id="COG4677">
    <property type="taxonomic scope" value="Bacteria"/>
</dbReference>
<dbReference type="Pfam" id="PF21348">
    <property type="entry name" value="RGL11_C"/>
    <property type="match status" value="1"/>
</dbReference>